<feature type="transmembrane region" description="Helical" evidence="1">
    <location>
        <begin position="222"/>
        <end position="245"/>
    </location>
</feature>
<comment type="caution">
    <text evidence="2">The sequence shown here is derived from an EMBL/GenBank/DDBJ whole genome shotgun (WGS) entry which is preliminary data.</text>
</comment>
<evidence type="ECO:0000313" key="3">
    <source>
        <dbReference type="Proteomes" id="UP001157109"/>
    </source>
</evidence>
<keyword evidence="3" id="KW-1185">Reference proteome</keyword>
<dbReference type="RefSeq" id="WP_284284431.1">
    <property type="nucleotide sequence ID" value="NZ_BSUJ01000001.1"/>
</dbReference>
<feature type="transmembrane region" description="Helical" evidence="1">
    <location>
        <begin position="143"/>
        <end position="162"/>
    </location>
</feature>
<proteinExistence type="predicted"/>
<feature type="transmembrane region" description="Helical" evidence="1">
    <location>
        <begin position="44"/>
        <end position="65"/>
    </location>
</feature>
<sequence>MGLGRGGALAAWAVLIKPQLAIFVAGFLVGLAMQCRWDSRQIRCAVAGVGGGVVTAQLILLPFGMSALSPAPHSLVERLRIAADLYAATTLGAPNLWMFFARRVWVSDSTVYLGLQARTLGHLATLAAIVVSTVVAHRYRERLGAELALWLGCFWFFSFIMLQTRVHERYGLPLVALLAALAFRRPVGERAPWLWVFGAYTLGFSLAIEASLAFGVPGSLRLPIILTGTVLCVLVWCGLLALPVWTRSTATVDPGAALGPQERQPAVSAGPVS</sequence>
<feature type="transmembrane region" description="Helical" evidence="1">
    <location>
        <begin position="193"/>
        <end position="215"/>
    </location>
</feature>
<dbReference type="Proteomes" id="UP001157109">
    <property type="component" value="Unassembled WGS sequence"/>
</dbReference>
<organism evidence="2 3">
    <name type="scientific">Arsenicicoccus piscis</name>
    <dbReference type="NCBI Taxonomy" id="673954"/>
    <lineage>
        <taxon>Bacteria</taxon>
        <taxon>Bacillati</taxon>
        <taxon>Actinomycetota</taxon>
        <taxon>Actinomycetes</taxon>
        <taxon>Micrococcales</taxon>
        <taxon>Intrasporangiaceae</taxon>
        <taxon>Arsenicicoccus</taxon>
    </lineage>
</organism>
<accession>A0ABQ6HNB1</accession>
<name>A0ABQ6HNB1_9MICO</name>
<protein>
    <submittedName>
        <fullName evidence="2">Uncharacterized protein</fullName>
    </submittedName>
</protein>
<dbReference type="EMBL" id="BSUJ01000001">
    <property type="protein sequence ID" value="GMA19610.1"/>
    <property type="molecule type" value="Genomic_DNA"/>
</dbReference>
<gene>
    <name evidence="2" type="ORF">GCM10025862_16310</name>
</gene>
<keyword evidence="1" id="KW-1133">Transmembrane helix</keyword>
<keyword evidence="1" id="KW-0472">Membrane</keyword>
<feature type="transmembrane region" description="Helical" evidence="1">
    <location>
        <begin position="117"/>
        <end position="137"/>
    </location>
</feature>
<evidence type="ECO:0000256" key="1">
    <source>
        <dbReference type="SAM" id="Phobius"/>
    </source>
</evidence>
<evidence type="ECO:0000313" key="2">
    <source>
        <dbReference type="EMBL" id="GMA19610.1"/>
    </source>
</evidence>
<reference evidence="3" key="1">
    <citation type="journal article" date="2019" name="Int. J. Syst. Evol. Microbiol.">
        <title>The Global Catalogue of Microorganisms (GCM) 10K type strain sequencing project: providing services to taxonomists for standard genome sequencing and annotation.</title>
        <authorList>
            <consortium name="The Broad Institute Genomics Platform"/>
            <consortium name="The Broad Institute Genome Sequencing Center for Infectious Disease"/>
            <person name="Wu L."/>
            <person name="Ma J."/>
        </authorList>
    </citation>
    <scope>NUCLEOTIDE SEQUENCE [LARGE SCALE GENOMIC DNA]</scope>
    <source>
        <strain evidence="3">NBRC 105830</strain>
    </source>
</reference>
<feature type="transmembrane region" description="Helical" evidence="1">
    <location>
        <begin position="12"/>
        <end position="32"/>
    </location>
</feature>
<keyword evidence="1" id="KW-0812">Transmembrane</keyword>